<evidence type="ECO:0000313" key="1">
    <source>
        <dbReference type="EMBL" id="KAJ8668664.1"/>
    </source>
</evidence>
<proteinExistence type="predicted"/>
<organism evidence="1 2">
    <name type="scientific">Eretmocerus hayati</name>
    <dbReference type="NCBI Taxonomy" id="131215"/>
    <lineage>
        <taxon>Eukaryota</taxon>
        <taxon>Metazoa</taxon>
        <taxon>Ecdysozoa</taxon>
        <taxon>Arthropoda</taxon>
        <taxon>Hexapoda</taxon>
        <taxon>Insecta</taxon>
        <taxon>Pterygota</taxon>
        <taxon>Neoptera</taxon>
        <taxon>Endopterygota</taxon>
        <taxon>Hymenoptera</taxon>
        <taxon>Apocrita</taxon>
        <taxon>Proctotrupomorpha</taxon>
        <taxon>Chalcidoidea</taxon>
        <taxon>Aphelinidae</taxon>
        <taxon>Aphelininae</taxon>
        <taxon>Eretmocerus</taxon>
    </lineage>
</organism>
<accession>A0ACC2NBS1</accession>
<name>A0ACC2NBS1_9HYME</name>
<evidence type="ECO:0000313" key="2">
    <source>
        <dbReference type="Proteomes" id="UP001239111"/>
    </source>
</evidence>
<dbReference type="EMBL" id="CM056744">
    <property type="protein sequence ID" value="KAJ8668664.1"/>
    <property type="molecule type" value="Genomic_DNA"/>
</dbReference>
<sequence>MLRLQELTMTILCFFILHCASLQSYSDIRDCNKLKSSVCAVVDPEIIEVDRFSYAICNPASHQNNQTVCSINVEHLQHGVTHKTCKTTIVSLASENLSLWPYIVPFKNNIILPWILERGQHSTLLLDSFDVIYLHEVAQNSSITFKLTYDQNGKQVGDRISHFADLSSSTLNKQPGELHPYANVVPVSKLDAEKGYFFVPNTYYPHKLFLLSPEGRQKKMAIFNSTLLSHHSGTENITFIAKQENGKKDIYNILEMDSELKLRNNPSCHLNKTENIVKFFVAGQSTFLILTSEIVRHEPFEQIYYIRKIYSDCTQSSPMPITAINFKDFILSQIYKSYARKQVCINFLLSIDGVYPKVKYTGCVDGSDLNLTAYHDHSYP</sequence>
<gene>
    <name evidence="1" type="ORF">QAD02_010327</name>
</gene>
<protein>
    <submittedName>
        <fullName evidence="1">Uncharacterized protein</fullName>
    </submittedName>
</protein>
<comment type="caution">
    <text evidence="1">The sequence shown here is derived from an EMBL/GenBank/DDBJ whole genome shotgun (WGS) entry which is preliminary data.</text>
</comment>
<keyword evidence="2" id="KW-1185">Reference proteome</keyword>
<reference evidence="1" key="1">
    <citation type="submission" date="2023-04" db="EMBL/GenBank/DDBJ databases">
        <title>A chromosome-level genome assembly of the parasitoid wasp Eretmocerus hayati.</title>
        <authorList>
            <person name="Zhong Y."/>
            <person name="Liu S."/>
            <person name="Liu Y."/>
        </authorList>
    </citation>
    <scope>NUCLEOTIDE SEQUENCE</scope>
    <source>
        <strain evidence="1">ZJU_SS_LIU_2023</strain>
    </source>
</reference>
<dbReference type="Proteomes" id="UP001239111">
    <property type="component" value="Chromosome 4"/>
</dbReference>